<gene>
    <name evidence="2" type="ORF">C9374_006949</name>
</gene>
<evidence type="ECO:0000313" key="3">
    <source>
        <dbReference type="Proteomes" id="UP000816034"/>
    </source>
</evidence>
<dbReference type="RefSeq" id="XP_044555312.1">
    <property type="nucleotide sequence ID" value="XM_044696865.1"/>
</dbReference>
<reference evidence="2 3" key="1">
    <citation type="journal article" date="2018" name="BMC Genomics">
        <title>The genome of Naegleria lovaniensis, the basis for a comparative approach to unravel pathogenicity factors of the human pathogenic amoeba N. fowleri.</title>
        <authorList>
            <person name="Liechti N."/>
            <person name="Schurch N."/>
            <person name="Bruggmann R."/>
            <person name="Wittwer M."/>
        </authorList>
    </citation>
    <scope>NUCLEOTIDE SEQUENCE [LARGE SCALE GENOMIC DNA]</scope>
    <source>
        <strain evidence="2 3">ATCC 30569</strain>
    </source>
</reference>
<dbReference type="EMBL" id="PYSW02000002">
    <property type="protein sequence ID" value="KAG2393418.1"/>
    <property type="molecule type" value="Genomic_DNA"/>
</dbReference>
<proteinExistence type="predicted"/>
<dbReference type="GeneID" id="68099403"/>
<dbReference type="AlphaFoldDB" id="A0AA88H2K8"/>
<feature type="chain" id="PRO_5041725474" description="DUF4168 domain-containing protein" evidence="1">
    <location>
        <begin position="20"/>
        <end position="127"/>
    </location>
</feature>
<evidence type="ECO:0008006" key="4">
    <source>
        <dbReference type="Google" id="ProtNLM"/>
    </source>
</evidence>
<keyword evidence="3" id="KW-1185">Reference proteome</keyword>
<comment type="caution">
    <text evidence="2">The sequence shown here is derived from an EMBL/GenBank/DDBJ whole genome shotgun (WGS) entry which is preliminary data.</text>
</comment>
<evidence type="ECO:0000313" key="2">
    <source>
        <dbReference type="EMBL" id="KAG2393418.1"/>
    </source>
</evidence>
<keyword evidence="1" id="KW-0732">Signal</keyword>
<accession>A0AA88H2K8</accession>
<sequence length="127" mass="13850">MARRFLVPLFLGTGSVLFGSHIFAGSPKSEITSAVSDSSIFKTLQNSYKDILSQLDEMKKSGNTLDNQSQVVESVCSKQLNPSVCKSLMNGNYDKFKAGTFSNEDLQKFVAQEIAKQRKNSGGAGHH</sequence>
<feature type="signal peptide" evidence="1">
    <location>
        <begin position="1"/>
        <end position="19"/>
    </location>
</feature>
<name>A0AA88H2K8_NAELO</name>
<protein>
    <recommendedName>
        <fullName evidence="4">DUF4168 domain-containing protein</fullName>
    </recommendedName>
</protein>
<dbReference type="Proteomes" id="UP000816034">
    <property type="component" value="Unassembled WGS sequence"/>
</dbReference>
<organism evidence="2 3">
    <name type="scientific">Naegleria lovaniensis</name>
    <name type="common">Amoeba</name>
    <dbReference type="NCBI Taxonomy" id="51637"/>
    <lineage>
        <taxon>Eukaryota</taxon>
        <taxon>Discoba</taxon>
        <taxon>Heterolobosea</taxon>
        <taxon>Tetramitia</taxon>
        <taxon>Eutetramitia</taxon>
        <taxon>Vahlkampfiidae</taxon>
        <taxon>Naegleria</taxon>
    </lineage>
</organism>
<evidence type="ECO:0000256" key="1">
    <source>
        <dbReference type="SAM" id="SignalP"/>
    </source>
</evidence>